<dbReference type="Proteomes" id="UP001238163">
    <property type="component" value="Unassembled WGS sequence"/>
</dbReference>
<comment type="caution">
    <text evidence="10">The sequence shown here is derived from an EMBL/GenBank/DDBJ whole genome shotgun (WGS) entry which is preliminary data.</text>
</comment>
<protein>
    <recommendedName>
        <fullName evidence="7">Thioredoxin reductase</fullName>
        <ecNumber evidence="7">1.8.1.9</ecNumber>
    </recommendedName>
</protein>
<dbReference type="Pfam" id="PF07992">
    <property type="entry name" value="Pyr_redox_2"/>
    <property type="match status" value="1"/>
</dbReference>
<comment type="similarity">
    <text evidence="1 7">Belongs to the class-II pyridine nucleotide-disulfide oxidoreductase family.</text>
</comment>
<dbReference type="SUPFAM" id="SSF51905">
    <property type="entry name" value="FAD/NAD(P)-binding domain"/>
    <property type="match status" value="1"/>
</dbReference>
<proteinExistence type="inferred from homology"/>
<dbReference type="AlphaFoldDB" id="A0AAE4ANG6"/>
<evidence type="ECO:0000313" key="10">
    <source>
        <dbReference type="EMBL" id="MDQ0289616.1"/>
    </source>
</evidence>
<comment type="catalytic activity">
    <reaction evidence="7">
        <text>[thioredoxin]-dithiol + NADP(+) = [thioredoxin]-disulfide + NADPH + H(+)</text>
        <dbReference type="Rhea" id="RHEA:20345"/>
        <dbReference type="Rhea" id="RHEA-COMP:10698"/>
        <dbReference type="Rhea" id="RHEA-COMP:10700"/>
        <dbReference type="ChEBI" id="CHEBI:15378"/>
        <dbReference type="ChEBI" id="CHEBI:29950"/>
        <dbReference type="ChEBI" id="CHEBI:50058"/>
        <dbReference type="ChEBI" id="CHEBI:57783"/>
        <dbReference type="ChEBI" id="CHEBI:58349"/>
        <dbReference type="EC" id="1.8.1.9"/>
    </reaction>
</comment>
<name>A0AAE4ANG6_9BACT</name>
<dbReference type="InterPro" id="IPR050097">
    <property type="entry name" value="Ferredoxin-NADP_redctase_2"/>
</dbReference>
<dbReference type="GO" id="GO:0004791">
    <property type="term" value="F:thioredoxin-disulfide reductase (NADPH) activity"/>
    <property type="evidence" value="ECO:0007669"/>
    <property type="project" value="UniProtKB-UniRule"/>
</dbReference>
<keyword evidence="11" id="KW-1185">Reference proteome</keyword>
<keyword evidence="3 7" id="KW-0274">FAD</keyword>
<dbReference type="InterPro" id="IPR008255">
    <property type="entry name" value="Pyr_nucl-diS_OxRdtase_2_AS"/>
</dbReference>
<dbReference type="InterPro" id="IPR036188">
    <property type="entry name" value="FAD/NAD-bd_sf"/>
</dbReference>
<accession>A0AAE4ANG6</accession>
<evidence type="ECO:0000256" key="4">
    <source>
        <dbReference type="ARBA" id="ARBA00023002"/>
    </source>
</evidence>
<dbReference type="PROSITE" id="PS00573">
    <property type="entry name" value="PYRIDINE_REDOX_2"/>
    <property type="match status" value="1"/>
</dbReference>
<evidence type="ECO:0000256" key="5">
    <source>
        <dbReference type="ARBA" id="ARBA00023157"/>
    </source>
</evidence>
<dbReference type="GO" id="GO:0005737">
    <property type="term" value="C:cytoplasm"/>
    <property type="evidence" value="ECO:0007669"/>
    <property type="project" value="InterPro"/>
</dbReference>
<organism evidence="10 11">
    <name type="scientific">Oligosphaera ethanolica</name>
    <dbReference type="NCBI Taxonomy" id="760260"/>
    <lineage>
        <taxon>Bacteria</taxon>
        <taxon>Pseudomonadati</taxon>
        <taxon>Lentisphaerota</taxon>
        <taxon>Oligosphaeria</taxon>
        <taxon>Oligosphaerales</taxon>
        <taxon>Oligosphaeraceae</taxon>
        <taxon>Oligosphaera</taxon>
    </lineage>
</organism>
<dbReference type="PANTHER" id="PTHR48105">
    <property type="entry name" value="THIOREDOXIN REDUCTASE 1-RELATED-RELATED"/>
    <property type="match status" value="1"/>
</dbReference>
<dbReference type="RefSeq" id="WP_307261072.1">
    <property type="nucleotide sequence ID" value="NZ_JAUSVL010000001.1"/>
</dbReference>
<evidence type="ECO:0000256" key="1">
    <source>
        <dbReference type="ARBA" id="ARBA00009333"/>
    </source>
</evidence>
<evidence type="ECO:0000256" key="2">
    <source>
        <dbReference type="ARBA" id="ARBA00022630"/>
    </source>
</evidence>
<keyword evidence="4 7" id="KW-0560">Oxidoreductase</keyword>
<dbReference type="PRINTS" id="PR00469">
    <property type="entry name" value="PNDRDTASEII"/>
</dbReference>
<evidence type="ECO:0000256" key="6">
    <source>
        <dbReference type="ARBA" id="ARBA00023284"/>
    </source>
</evidence>
<evidence type="ECO:0000256" key="3">
    <source>
        <dbReference type="ARBA" id="ARBA00022827"/>
    </source>
</evidence>
<keyword evidence="8" id="KW-0521">NADP</keyword>
<dbReference type="GO" id="GO:0019430">
    <property type="term" value="P:removal of superoxide radicals"/>
    <property type="evidence" value="ECO:0007669"/>
    <property type="project" value="UniProtKB-UniRule"/>
</dbReference>
<evidence type="ECO:0000259" key="9">
    <source>
        <dbReference type="Pfam" id="PF07992"/>
    </source>
</evidence>
<dbReference type="NCBIfam" id="TIGR01292">
    <property type="entry name" value="TRX_reduct"/>
    <property type="match status" value="1"/>
</dbReference>
<dbReference type="PRINTS" id="PR00368">
    <property type="entry name" value="FADPNR"/>
</dbReference>
<gene>
    <name evidence="10" type="ORF">J3R75_001723</name>
</gene>
<keyword evidence="5" id="KW-1015">Disulfide bond</keyword>
<comment type="cofactor">
    <cofactor evidence="8">
        <name>FAD</name>
        <dbReference type="ChEBI" id="CHEBI:57692"/>
    </cofactor>
    <text evidence="8">Binds 1 FAD per subunit.</text>
</comment>
<feature type="domain" description="FAD/NAD(P)-binding" evidence="9">
    <location>
        <begin position="3"/>
        <end position="295"/>
    </location>
</feature>
<keyword evidence="2 7" id="KW-0285">Flavoprotein</keyword>
<dbReference type="EC" id="1.8.1.9" evidence="7"/>
<dbReference type="InterPro" id="IPR023753">
    <property type="entry name" value="FAD/NAD-binding_dom"/>
</dbReference>
<evidence type="ECO:0000313" key="11">
    <source>
        <dbReference type="Proteomes" id="UP001238163"/>
    </source>
</evidence>
<keyword evidence="6 7" id="KW-0676">Redox-active center</keyword>
<evidence type="ECO:0000256" key="8">
    <source>
        <dbReference type="RuleBase" id="RU003881"/>
    </source>
</evidence>
<reference evidence="10" key="1">
    <citation type="submission" date="2023-07" db="EMBL/GenBank/DDBJ databases">
        <title>Genomic Encyclopedia of Type Strains, Phase IV (KMG-IV): sequencing the most valuable type-strain genomes for metagenomic binning, comparative biology and taxonomic classification.</title>
        <authorList>
            <person name="Goeker M."/>
        </authorList>
    </citation>
    <scope>NUCLEOTIDE SEQUENCE</scope>
    <source>
        <strain evidence="10">DSM 24202</strain>
    </source>
</reference>
<sequence>MEKLVIIGTGPAGYTAAIYAARAELKPLVIAGSVPGGLLTQTTDIENFPGFPEALQGFELMERMRQQAERFGARVQQGLVSKVAFKPGGPHTLTLDDGSALEAMAVIIATGSRPRELGLPEEAALRNHGISYCATCDGAFFRKVPVVVVGGGDSALEEALFLTHFASEVHVIHRRDALRASVIMQKRVLEHPKITLQWNSVVAAVSDPKAAKVTAVTLKDTVSGTTRELPCAAVFVAIGHLPSTEVFADALSLNNGYIVLPDAGQSSTTAVEGVFAAGDCVDAHYRQAITAAGMGCRAAIDAERWLSLRLEAEK</sequence>
<evidence type="ECO:0000256" key="7">
    <source>
        <dbReference type="RuleBase" id="RU003880"/>
    </source>
</evidence>
<dbReference type="InterPro" id="IPR005982">
    <property type="entry name" value="Thioredox_Rdtase"/>
</dbReference>
<dbReference type="EMBL" id="JAUSVL010000001">
    <property type="protein sequence ID" value="MDQ0289616.1"/>
    <property type="molecule type" value="Genomic_DNA"/>
</dbReference>
<comment type="subunit">
    <text evidence="7">Homodimer.</text>
</comment>
<dbReference type="Gene3D" id="3.50.50.60">
    <property type="entry name" value="FAD/NAD(P)-binding domain"/>
    <property type="match status" value="2"/>
</dbReference>